<evidence type="ECO:0000313" key="1">
    <source>
        <dbReference type="EMBL" id="KAI4368457.1"/>
    </source>
</evidence>
<gene>
    <name evidence="1" type="ORF">MLD38_017013</name>
</gene>
<dbReference type="EMBL" id="CM042884">
    <property type="protein sequence ID" value="KAI4368457.1"/>
    <property type="molecule type" value="Genomic_DNA"/>
</dbReference>
<protein>
    <submittedName>
        <fullName evidence="1">Uncharacterized protein</fullName>
    </submittedName>
</protein>
<comment type="caution">
    <text evidence="1">The sequence shown here is derived from an EMBL/GenBank/DDBJ whole genome shotgun (WGS) entry which is preliminary data.</text>
</comment>
<evidence type="ECO:0000313" key="2">
    <source>
        <dbReference type="Proteomes" id="UP001057402"/>
    </source>
</evidence>
<sequence>MRKKERIGEGTGKSPNPTPPSSPTPPHKDQTFLPAHTPRKSPLSFPRWNGRPIVSSDRDIGRKLGGGRGEVEMTSDSTSLSYWLNITFFLSALCVLVPMALASILIWKFEGPRKSRHDAEERQWNKAGCVGEDELWRTCLKSINPVWLLGYRVFSFVVLLSVISTNVFVDGIGVFYFYTQWTFALVTAYFGIGSWLSINGFVRSSGRTSCRIDRERRLYEAAPLQERLDMNDVPKSSTSIEKSCNRLSAGVWGYIFQIVYQMSGGAVMLTDSVFWIILYPFLTSKDYHLNTMDVCLHSINAFFLLGDTFLNNMHFPMFRFAYFVMWTGIYVIFQWIIHAFVSMWWPYPFLDLSTPYAPLWYLGVALMHIPCYGFFALINRAKRYWLSRSFPGLFVSVN</sequence>
<name>A0ACB9QNM5_9MYRT</name>
<accession>A0ACB9QNM5</accession>
<proteinExistence type="predicted"/>
<dbReference type="Proteomes" id="UP001057402">
    <property type="component" value="Chromosome 5"/>
</dbReference>
<keyword evidence="2" id="KW-1185">Reference proteome</keyword>
<reference evidence="2" key="1">
    <citation type="journal article" date="2023" name="Front. Plant Sci.">
        <title>Chromosomal-level genome assembly of Melastoma candidum provides insights into trichome evolution.</title>
        <authorList>
            <person name="Zhong Y."/>
            <person name="Wu W."/>
            <person name="Sun C."/>
            <person name="Zou P."/>
            <person name="Liu Y."/>
            <person name="Dai S."/>
            <person name="Zhou R."/>
        </authorList>
    </citation>
    <scope>NUCLEOTIDE SEQUENCE [LARGE SCALE GENOMIC DNA]</scope>
</reference>
<organism evidence="1 2">
    <name type="scientific">Melastoma candidum</name>
    <dbReference type="NCBI Taxonomy" id="119954"/>
    <lineage>
        <taxon>Eukaryota</taxon>
        <taxon>Viridiplantae</taxon>
        <taxon>Streptophyta</taxon>
        <taxon>Embryophyta</taxon>
        <taxon>Tracheophyta</taxon>
        <taxon>Spermatophyta</taxon>
        <taxon>Magnoliopsida</taxon>
        <taxon>eudicotyledons</taxon>
        <taxon>Gunneridae</taxon>
        <taxon>Pentapetalae</taxon>
        <taxon>rosids</taxon>
        <taxon>malvids</taxon>
        <taxon>Myrtales</taxon>
        <taxon>Melastomataceae</taxon>
        <taxon>Melastomatoideae</taxon>
        <taxon>Melastomateae</taxon>
        <taxon>Melastoma</taxon>
    </lineage>
</organism>